<evidence type="ECO:0000256" key="2">
    <source>
        <dbReference type="ARBA" id="ARBA00022723"/>
    </source>
</evidence>
<feature type="domain" description="Copper-fist" evidence="9">
    <location>
        <begin position="6"/>
        <end position="41"/>
    </location>
</feature>
<accession>A0A5N6F4L3</accession>
<dbReference type="SUPFAM" id="SSF57879">
    <property type="entry name" value="Zinc domain conserved in yeast copper-regulated transcription factors"/>
    <property type="match status" value="1"/>
</dbReference>
<dbReference type="AlphaFoldDB" id="A0A5N6F4L3"/>
<evidence type="ECO:0000256" key="8">
    <source>
        <dbReference type="SAM" id="MobiDB-lite"/>
    </source>
</evidence>
<evidence type="ECO:0000256" key="5">
    <source>
        <dbReference type="ARBA" id="ARBA00023015"/>
    </source>
</evidence>
<feature type="compositionally biased region" description="Polar residues" evidence="8">
    <location>
        <begin position="210"/>
        <end position="242"/>
    </location>
</feature>
<keyword evidence="4" id="KW-0186">Copper</keyword>
<dbReference type="FunFam" id="3.90.430.10:FF:000001">
    <property type="entry name" value="Copper fist DNA-binding protein"/>
    <property type="match status" value="1"/>
</dbReference>
<dbReference type="EMBL" id="ML733404">
    <property type="protein sequence ID" value="KAB8223634.1"/>
    <property type="molecule type" value="Genomic_DNA"/>
</dbReference>
<evidence type="ECO:0000256" key="3">
    <source>
        <dbReference type="ARBA" id="ARBA00022833"/>
    </source>
</evidence>
<feature type="compositionally biased region" description="Polar residues" evidence="8">
    <location>
        <begin position="187"/>
        <end position="201"/>
    </location>
</feature>
<evidence type="ECO:0000256" key="4">
    <source>
        <dbReference type="ARBA" id="ARBA00023008"/>
    </source>
</evidence>
<dbReference type="InterPro" id="IPR001083">
    <property type="entry name" value="Cu_fist_DNA-bd_dom"/>
</dbReference>
<keyword evidence="2" id="KW-0479">Metal-binding</keyword>
<sequence length="547" mass="58800">MPLDEEGAKWSCEPCIRGHRSSKCQHFDRLMMKVPKAGRPLAKCPHPKGTCSCQKTYAFMIRIPKGSTCLCRPVYQVPVDSNESAPPTPTTLPPTASPAPGKIQKSSRRQIKTAPESIAKALDSIPDFGKRHHGNSTSNHISPFIPQNPGLGSMGNSLHQGIAATGTFIPHQALNNGDDSKPPGGSCCSQKSQPPVQTKPQASCCKKPESPTQNGQSAELTTDGSSAPYTPSLNATSFTPISTPQIPSWQEFNAAGQNHYYQPFVSHRQPTGQPAYAPDYTLHTSPKAVSISFPHQDITSSSLTQSFAPQPFPQDTNNPGYMTSATLNSDPSHNCSCGDNCQCLGCASHPFNNTTRQHVQEMGLLVAFDGDDRTVDKMNGYQTPSLHGRQHSATQLDYPYTNFSHAFNNSAQHLIMHSYGEQSQTSRILGNGYSSPPAEYLSEQQFMEPSEYYTLEYPVGLPSGCSDVTGSCQCGNDCSCVGCLTHSGHNGLSLEPVTTEASSLSPIAPVTSSDNPGIGVSAVQALDDITMFLLSLFLRRVSSSADR</sequence>
<dbReference type="Gene3D" id="3.90.430.10">
    <property type="entry name" value="Copper fist DNA-binding domain"/>
    <property type="match status" value="1"/>
</dbReference>
<dbReference type="InterPro" id="IPR051763">
    <property type="entry name" value="Copper_Homeo_Regul"/>
</dbReference>
<keyword evidence="11" id="KW-1185">Reference proteome</keyword>
<dbReference type="InterPro" id="IPR036395">
    <property type="entry name" value="Cu_fist_DNA-bd_dom_sf"/>
</dbReference>
<dbReference type="GO" id="GO:0005507">
    <property type="term" value="F:copper ion binding"/>
    <property type="evidence" value="ECO:0007669"/>
    <property type="project" value="InterPro"/>
</dbReference>
<dbReference type="SMART" id="SM01090">
    <property type="entry name" value="Copper-fist"/>
    <property type="match status" value="1"/>
</dbReference>
<reference evidence="10 11" key="1">
    <citation type="submission" date="2019-04" db="EMBL/GenBank/DDBJ databases">
        <title>Fungal friends and foes A comparative genomics study of 23 Aspergillus species from section Flavi.</title>
        <authorList>
            <consortium name="DOE Joint Genome Institute"/>
            <person name="Kjaerbolling I."/>
            <person name="Vesth T.C."/>
            <person name="Frisvad J.C."/>
            <person name="Nybo J.L."/>
            <person name="Theobald S."/>
            <person name="Kildgaard S."/>
            <person name="Petersen T.I."/>
            <person name="Kuo A."/>
            <person name="Sato A."/>
            <person name="Lyhne E.K."/>
            <person name="Kogle M.E."/>
            <person name="Wiebenga A."/>
            <person name="Kun R.S."/>
            <person name="Lubbers R.J."/>
            <person name="Makela M.R."/>
            <person name="Barry K."/>
            <person name="Chovatia M."/>
            <person name="Clum A."/>
            <person name="Daum C."/>
            <person name="Haridas S."/>
            <person name="He G."/>
            <person name="LaButti K."/>
            <person name="Lipzen A."/>
            <person name="Mondo S."/>
            <person name="Pangilinan J."/>
            <person name="Riley R."/>
            <person name="Salamov A."/>
            <person name="Simmons B.A."/>
            <person name="Magnuson J.K."/>
            <person name="Henrissat B."/>
            <person name="Mortensen U.H."/>
            <person name="Larsen T.O."/>
            <person name="De vries R.P."/>
            <person name="Grigoriev I.V."/>
            <person name="Machida M."/>
            <person name="Baker S.E."/>
            <person name="Andersen M.R."/>
        </authorList>
    </citation>
    <scope>NUCLEOTIDE SEQUENCE [LARGE SCALE GENOMIC DNA]</scope>
    <source>
        <strain evidence="10 11">CBS 126849</strain>
    </source>
</reference>
<gene>
    <name evidence="10" type="ORF">BDV33DRAFT_200295</name>
</gene>
<evidence type="ECO:0000256" key="1">
    <source>
        <dbReference type="ARBA" id="ARBA00004123"/>
    </source>
</evidence>
<feature type="compositionally biased region" description="Pro residues" evidence="8">
    <location>
        <begin position="86"/>
        <end position="97"/>
    </location>
</feature>
<feature type="region of interest" description="Disordered" evidence="8">
    <location>
        <begin position="126"/>
        <end position="158"/>
    </location>
</feature>
<evidence type="ECO:0000256" key="7">
    <source>
        <dbReference type="ARBA" id="ARBA00023242"/>
    </source>
</evidence>
<dbReference type="GO" id="GO:0000981">
    <property type="term" value="F:DNA-binding transcription factor activity, RNA polymerase II-specific"/>
    <property type="evidence" value="ECO:0007669"/>
    <property type="project" value="TreeGrafter"/>
</dbReference>
<proteinExistence type="predicted"/>
<dbReference type="GO" id="GO:0006878">
    <property type="term" value="P:intracellular copper ion homeostasis"/>
    <property type="evidence" value="ECO:0007669"/>
    <property type="project" value="TreeGrafter"/>
</dbReference>
<evidence type="ECO:0000259" key="9">
    <source>
        <dbReference type="PROSITE" id="PS50073"/>
    </source>
</evidence>
<dbReference type="Proteomes" id="UP000326799">
    <property type="component" value="Unassembled WGS sequence"/>
</dbReference>
<dbReference type="PANTHER" id="PTHR28088:SF9">
    <property type="entry name" value="TRANSCRIPTION FACTOR GRISEA, PUTATIVE (AFU_ORTHOLOGUE AFUA_1G13190)-RELATED"/>
    <property type="match status" value="1"/>
</dbReference>
<keyword evidence="6" id="KW-0804">Transcription</keyword>
<name>A0A5N6F4L3_9EURO</name>
<dbReference type="SMART" id="SM00412">
    <property type="entry name" value="Cu_FIST"/>
    <property type="match status" value="1"/>
</dbReference>
<comment type="subcellular location">
    <subcellularLocation>
        <location evidence="1">Nucleus</location>
    </subcellularLocation>
</comment>
<evidence type="ECO:0000313" key="11">
    <source>
        <dbReference type="Proteomes" id="UP000326799"/>
    </source>
</evidence>
<dbReference type="Pfam" id="PF00649">
    <property type="entry name" value="Copper-fist"/>
    <property type="match status" value="1"/>
</dbReference>
<keyword evidence="3" id="KW-0862">Zinc</keyword>
<dbReference type="GO" id="GO:0045944">
    <property type="term" value="P:positive regulation of transcription by RNA polymerase II"/>
    <property type="evidence" value="ECO:0007669"/>
    <property type="project" value="TreeGrafter"/>
</dbReference>
<keyword evidence="7" id="KW-0539">Nucleus</keyword>
<feature type="region of interest" description="Disordered" evidence="8">
    <location>
        <begin position="170"/>
        <end position="242"/>
    </location>
</feature>
<dbReference type="GO" id="GO:0000978">
    <property type="term" value="F:RNA polymerase II cis-regulatory region sequence-specific DNA binding"/>
    <property type="evidence" value="ECO:0007669"/>
    <property type="project" value="TreeGrafter"/>
</dbReference>
<evidence type="ECO:0000313" key="10">
    <source>
        <dbReference type="EMBL" id="KAB8223634.1"/>
    </source>
</evidence>
<organism evidence="10 11">
    <name type="scientific">Aspergillus novoparasiticus</name>
    <dbReference type="NCBI Taxonomy" id="986946"/>
    <lineage>
        <taxon>Eukaryota</taxon>
        <taxon>Fungi</taxon>
        <taxon>Dikarya</taxon>
        <taxon>Ascomycota</taxon>
        <taxon>Pezizomycotina</taxon>
        <taxon>Eurotiomycetes</taxon>
        <taxon>Eurotiomycetidae</taxon>
        <taxon>Eurotiales</taxon>
        <taxon>Aspergillaceae</taxon>
        <taxon>Aspergillus</taxon>
        <taxon>Aspergillus subgen. Circumdati</taxon>
    </lineage>
</organism>
<protein>
    <recommendedName>
        <fullName evidence="9">Copper-fist domain-containing protein</fullName>
    </recommendedName>
</protein>
<feature type="region of interest" description="Disordered" evidence="8">
    <location>
        <begin position="80"/>
        <end position="112"/>
    </location>
</feature>
<evidence type="ECO:0000256" key="6">
    <source>
        <dbReference type="ARBA" id="ARBA00023163"/>
    </source>
</evidence>
<keyword evidence="5" id="KW-0805">Transcription regulation</keyword>
<dbReference type="PROSITE" id="PS50073">
    <property type="entry name" value="COPPER_FIST_2"/>
    <property type="match status" value="1"/>
</dbReference>
<dbReference type="GO" id="GO:0005634">
    <property type="term" value="C:nucleus"/>
    <property type="evidence" value="ECO:0007669"/>
    <property type="project" value="UniProtKB-SubCell"/>
</dbReference>
<dbReference type="PANTHER" id="PTHR28088">
    <property type="entry name" value="TRANSCRIPTIONAL ACTIVATOR HAA1-RELATED"/>
    <property type="match status" value="1"/>
</dbReference>
<dbReference type="GO" id="GO:0006879">
    <property type="term" value="P:intracellular iron ion homeostasis"/>
    <property type="evidence" value="ECO:0007669"/>
    <property type="project" value="TreeGrafter"/>
</dbReference>